<evidence type="ECO:0000313" key="5">
    <source>
        <dbReference type="Proteomes" id="UP000284706"/>
    </source>
</evidence>
<evidence type="ECO:0000256" key="1">
    <source>
        <dbReference type="SAM" id="MobiDB-lite"/>
    </source>
</evidence>
<dbReference type="InterPro" id="IPR045340">
    <property type="entry name" value="DUF6533"/>
</dbReference>
<dbReference type="AlphaFoldDB" id="A0A409W8R5"/>
<evidence type="ECO:0000256" key="2">
    <source>
        <dbReference type="SAM" id="Phobius"/>
    </source>
</evidence>
<gene>
    <name evidence="4" type="ORF">CVT26_011452</name>
</gene>
<dbReference type="InParanoid" id="A0A409W8R5"/>
<dbReference type="EMBL" id="NHYE01005305">
    <property type="protein sequence ID" value="PPQ74891.1"/>
    <property type="molecule type" value="Genomic_DNA"/>
</dbReference>
<keyword evidence="2" id="KW-1133">Transmembrane helix</keyword>
<name>A0A409W8R5_9AGAR</name>
<feature type="domain" description="DUF6533" evidence="3">
    <location>
        <begin position="38"/>
        <end position="67"/>
    </location>
</feature>
<reference evidence="4 5" key="1">
    <citation type="journal article" date="2018" name="Evol. Lett.">
        <title>Horizontal gene cluster transfer increased hallucinogenic mushroom diversity.</title>
        <authorList>
            <person name="Reynolds H.T."/>
            <person name="Vijayakumar V."/>
            <person name="Gluck-Thaler E."/>
            <person name="Korotkin H.B."/>
            <person name="Matheny P.B."/>
            <person name="Slot J.C."/>
        </authorList>
    </citation>
    <scope>NUCLEOTIDE SEQUENCE [LARGE SCALE GENOMIC DNA]</scope>
    <source>
        <strain evidence="4 5">SRW20</strain>
    </source>
</reference>
<evidence type="ECO:0000313" key="4">
    <source>
        <dbReference type="EMBL" id="PPQ74891.1"/>
    </source>
</evidence>
<feature type="compositionally biased region" description="Low complexity" evidence="1">
    <location>
        <begin position="1"/>
        <end position="18"/>
    </location>
</feature>
<keyword evidence="5" id="KW-1185">Reference proteome</keyword>
<dbReference type="Pfam" id="PF20151">
    <property type="entry name" value="DUF6533"/>
    <property type="match status" value="1"/>
</dbReference>
<dbReference type="Proteomes" id="UP000284706">
    <property type="component" value="Unassembled WGS sequence"/>
</dbReference>
<comment type="caution">
    <text evidence="4">The sequence shown here is derived from an EMBL/GenBank/DDBJ whole genome shotgun (WGS) entry which is preliminary data.</text>
</comment>
<feature type="transmembrane region" description="Helical" evidence="2">
    <location>
        <begin position="33"/>
        <end position="52"/>
    </location>
</feature>
<protein>
    <recommendedName>
        <fullName evidence="3">DUF6533 domain-containing protein</fullName>
    </recommendedName>
</protein>
<organism evidence="4 5">
    <name type="scientific">Gymnopilus dilepis</name>
    <dbReference type="NCBI Taxonomy" id="231916"/>
    <lineage>
        <taxon>Eukaryota</taxon>
        <taxon>Fungi</taxon>
        <taxon>Dikarya</taxon>
        <taxon>Basidiomycota</taxon>
        <taxon>Agaricomycotina</taxon>
        <taxon>Agaricomycetes</taxon>
        <taxon>Agaricomycetidae</taxon>
        <taxon>Agaricales</taxon>
        <taxon>Agaricineae</taxon>
        <taxon>Hymenogastraceae</taxon>
        <taxon>Gymnopilus</taxon>
    </lineage>
</organism>
<feature type="region of interest" description="Disordered" evidence="1">
    <location>
        <begin position="1"/>
        <end position="20"/>
    </location>
</feature>
<proteinExistence type="predicted"/>
<accession>A0A409W8R5</accession>
<evidence type="ECO:0000259" key="3">
    <source>
        <dbReference type="Pfam" id="PF20151"/>
    </source>
</evidence>
<dbReference type="OrthoDB" id="3353364at2759"/>
<keyword evidence="2" id="KW-0472">Membrane</keyword>
<keyword evidence="2" id="KW-0812">Transmembrane</keyword>
<sequence>MAPPTTSSMPSTTGGSPTIPHEALVQQKQGMAIMIWTIGAFCIFGWEWIVCLPKEYRRIWRRPKNVTIHSYCTL</sequence>